<dbReference type="PANTHER" id="PTHR30055:SF148">
    <property type="entry name" value="TETR-FAMILY TRANSCRIPTIONAL REGULATOR"/>
    <property type="match status" value="1"/>
</dbReference>
<dbReference type="InterPro" id="IPR001647">
    <property type="entry name" value="HTH_TetR"/>
</dbReference>
<dbReference type="InterPro" id="IPR009057">
    <property type="entry name" value="Homeodomain-like_sf"/>
</dbReference>
<dbReference type="GO" id="GO:0000976">
    <property type="term" value="F:transcription cis-regulatory region binding"/>
    <property type="evidence" value="ECO:0007669"/>
    <property type="project" value="TreeGrafter"/>
</dbReference>
<dbReference type="EMBL" id="LZMF01000057">
    <property type="protein sequence ID" value="OBK88432.1"/>
    <property type="molecule type" value="Genomic_DNA"/>
</dbReference>
<dbReference type="SUPFAM" id="SSF48498">
    <property type="entry name" value="Tetracyclin repressor-like, C-terminal domain"/>
    <property type="match status" value="1"/>
</dbReference>
<dbReference type="RefSeq" id="WP_065024157.1">
    <property type="nucleotide sequence ID" value="NZ_LZMF01000057.1"/>
</dbReference>
<accession>A0A1A3U152</accession>
<protein>
    <recommendedName>
        <fullName evidence="5">HTH tetR-type domain-containing protein</fullName>
    </recommendedName>
</protein>
<feature type="domain" description="HTH tetR-type" evidence="5">
    <location>
        <begin position="1"/>
        <end position="60"/>
    </location>
</feature>
<name>A0A1A3U152_MYCSD</name>
<reference evidence="7" key="1">
    <citation type="submission" date="2016-06" db="EMBL/GenBank/DDBJ databases">
        <authorList>
            <person name="Sutton G."/>
            <person name="Brinkac L."/>
            <person name="Sanka R."/>
            <person name="Adams M."/>
            <person name="Lau E."/>
            <person name="Garcia-Basteiro A."/>
            <person name="Lopez-Varela E."/>
            <person name="Palencia S."/>
        </authorList>
    </citation>
    <scope>NUCLEOTIDE SEQUENCE [LARGE SCALE GENOMIC DNA]</scope>
    <source>
        <strain evidence="7">1274684.2</strain>
    </source>
</reference>
<keyword evidence="3" id="KW-0804">Transcription</keyword>
<dbReference type="Gene3D" id="1.10.357.10">
    <property type="entry name" value="Tetracycline Repressor, domain 2"/>
    <property type="match status" value="1"/>
</dbReference>
<dbReference type="GO" id="GO:0003700">
    <property type="term" value="F:DNA-binding transcription factor activity"/>
    <property type="evidence" value="ECO:0007669"/>
    <property type="project" value="TreeGrafter"/>
</dbReference>
<evidence type="ECO:0000313" key="7">
    <source>
        <dbReference type="Proteomes" id="UP000093759"/>
    </source>
</evidence>
<dbReference type="Proteomes" id="UP000093759">
    <property type="component" value="Unassembled WGS sequence"/>
</dbReference>
<dbReference type="PROSITE" id="PS50977">
    <property type="entry name" value="HTH_TETR_2"/>
    <property type="match status" value="1"/>
</dbReference>
<sequence length="187" mass="20507">MLEQRVRDAAVQLYGRVGWAGFTIDAVAREARVGKSSIYLRWSDNTALLLDTLEARIDVPYDVDTGSVRGDLLAIARSIFALLTGDAGDALLRLSAEGRLIPELAPRWEDFMYGNVTAMRNIAHRAIARNDLPANTPMTLLLDALFGGLLMHCLATPPSQITKLARESDSYTEGLVDLVLAAFIRPH</sequence>
<feature type="DNA-binding region" description="H-T-H motif" evidence="4">
    <location>
        <begin position="23"/>
        <end position="42"/>
    </location>
</feature>
<keyword evidence="2 4" id="KW-0238">DNA-binding</keyword>
<organism evidence="6 7">
    <name type="scientific">Mycolicibacter sinensis (strain JDM601)</name>
    <name type="common">Mycobacterium sinense</name>
    <dbReference type="NCBI Taxonomy" id="875328"/>
    <lineage>
        <taxon>Bacteria</taxon>
        <taxon>Bacillati</taxon>
        <taxon>Actinomycetota</taxon>
        <taxon>Actinomycetes</taxon>
        <taxon>Mycobacteriales</taxon>
        <taxon>Mycobacteriaceae</taxon>
        <taxon>Mycolicibacter</taxon>
    </lineage>
</organism>
<dbReference type="Pfam" id="PF16859">
    <property type="entry name" value="TetR_C_11"/>
    <property type="match status" value="1"/>
</dbReference>
<comment type="caution">
    <text evidence="6">The sequence shown here is derived from an EMBL/GenBank/DDBJ whole genome shotgun (WGS) entry which is preliminary data.</text>
</comment>
<gene>
    <name evidence="6" type="ORF">A5648_01135</name>
</gene>
<evidence type="ECO:0000256" key="2">
    <source>
        <dbReference type="ARBA" id="ARBA00023125"/>
    </source>
</evidence>
<evidence type="ECO:0000313" key="6">
    <source>
        <dbReference type="EMBL" id="OBK88432.1"/>
    </source>
</evidence>
<evidence type="ECO:0000256" key="1">
    <source>
        <dbReference type="ARBA" id="ARBA00023015"/>
    </source>
</evidence>
<dbReference type="Pfam" id="PF00440">
    <property type="entry name" value="TetR_N"/>
    <property type="match status" value="1"/>
</dbReference>
<dbReference type="InterPro" id="IPR050109">
    <property type="entry name" value="HTH-type_TetR-like_transc_reg"/>
</dbReference>
<dbReference type="Gene3D" id="1.10.10.60">
    <property type="entry name" value="Homeodomain-like"/>
    <property type="match status" value="1"/>
</dbReference>
<dbReference type="PANTHER" id="PTHR30055">
    <property type="entry name" value="HTH-TYPE TRANSCRIPTIONAL REGULATOR RUTR"/>
    <property type="match status" value="1"/>
</dbReference>
<dbReference type="InterPro" id="IPR011075">
    <property type="entry name" value="TetR_C"/>
</dbReference>
<dbReference type="SUPFAM" id="SSF46689">
    <property type="entry name" value="Homeodomain-like"/>
    <property type="match status" value="1"/>
</dbReference>
<evidence type="ECO:0000259" key="5">
    <source>
        <dbReference type="PROSITE" id="PS50977"/>
    </source>
</evidence>
<keyword evidence="1" id="KW-0805">Transcription regulation</keyword>
<dbReference type="AlphaFoldDB" id="A0A1A3U152"/>
<proteinExistence type="predicted"/>
<evidence type="ECO:0000256" key="4">
    <source>
        <dbReference type="PROSITE-ProRule" id="PRU00335"/>
    </source>
</evidence>
<evidence type="ECO:0000256" key="3">
    <source>
        <dbReference type="ARBA" id="ARBA00023163"/>
    </source>
</evidence>
<dbReference type="InterPro" id="IPR036271">
    <property type="entry name" value="Tet_transcr_reg_TetR-rel_C_sf"/>
</dbReference>